<dbReference type="Proteomes" id="UP000887013">
    <property type="component" value="Unassembled WGS sequence"/>
</dbReference>
<dbReference type="InterPro" id="IPR032135">
    <property type="entry name" value="DUF4817"/>
</dbReference>
<reference evidence="3" key="1">
    <citation type="submission" date="2020-08" db="EMBL/GenBank/DDBJ databases">
        <title>Multicomponent nature underlies the extraordinary mechanical properties of spider dragline silk.</title>
        <authorList>
            <person name="Kono N."/>
            <person name="Nakamura H."/>
            <person name="Mori M."/>
            <person name="Yoshida Y."/>
            <person name="Ohtoshi R."/>
            <person name="Malay A.D."/>
            <person name="Moran D.A.P."/>
            <person name="Tomita M."/>
            <person name="Numata K."/>
            <person name="Arakawa K."/>
        </authorList>
    </citation>
    <scope>NUCLEOTIDE SEQUENCE</scope>
</reference>
<evidence type="ECO:0000313" key="3">
    <source>
        <dbReference type="EMBL" id="GFS88335.1"/>
    </source>
</evidence>
<feature type="region of interest" description="Disordered" evidence="1">
    <location>
        <begin position="35"/>
        <end position="76"/>
    </location>
</feature>
<feature type="domain" description="DUF4817" evidence="2">
    <location>
        <begin position="2"/>
        <end position="38"/>
    </location>
</feature>
<dbReference type="EMBL" id="BMAW01004354">
    <property type="protein sequence ID" value="GFS88335.1"/>
    <property type="molecule type" value="Genomic_DNA"/>
</dbReference>
<gene>
    <name evidence="3" type="primary">ALC56_04051</name>
    <name evidence="3" type="ORF">NPIL_703041</name>
</gene>
<dbReference type="AlphaFoldDB" id="A0A8X6TAS3"/>
<proteinExistence type="predicted"/>
<comment type="caution">
    <text evidence="3">The sequence shown here is derived from an EMBL/GenBank/DDBJ whole genome shotgun (WGS) entry which is preliminary data.</text>
</comment>
<protein>
    <submittedName>
        <fullName evidence="3">52 kDa repressor of the inhibitor of the protein kinase</fullName>
    </submittedName>
</protein>
<evidence type="ECO:0000313" key="4">
    <source>
        <dbReference type="Proteomes" id="UP000887013"/>
    </source>
</evidence>
<name>A0A8X6TAS3_NEPPI</name>
<sequence length="76" mass="8463">MSLVATVRKFCFKYGRNSDLTSSVVKRVIEKFRQTGSIGDAKHTGRPKTNRSNVNIEAERESAGESPGTSIRYRGQ</sequence>
<evidence type="ECO:0000259" key="2">
    <source>
        <dbReference type="Pfam" id="PF16087"/>
    </source>
</evidence>
<accession>A0A8X6TAS3</accession>
<keyword evidence="4" id="KW-1185">Reference proteome</keyword>
<organism evidence="3 4">
    <name type="scientific">Nephila pilipes</name>
    <name type="common">Giant wood spider</name>
    <name type="synonym">Nephila maculata</name>
    <dbReference type="NCBI Taxonomy" id="299642"/>
    <lineage>
        <taxon>Eukaryota</taxon>
        <taxon>Metazoa</taxon>
        <taxon>Ecdysozoa</taxon>
        <taxon>Arthropoda</taxon>
        <taxon>Chelicerata</taxon>
        <taxon>Arachnida</taxon>
        <taxon>Araneae</taxon>
        <taxon>Araneomorphae</taxon>
        <taxon>Entelegynae</taxon>
        <taxon>Araneoidea</taxon>
        <taxon>Nephilidae</taxon>
        <taxon>Nephila</taxon>
    </lineage>
</organism>
<dbReference type="Pfam" id="PF16087">
    <property type="entry name" value="DUF4817"/>
    <property type="match status" value="1"/>
</dbReference>
<dbReference type="OrthoDB" id="9979538at2759"/>
<evidence type="ECO:0000256" key="1">
    <source>
        <dbReference type="SAM" id="MobiDB-lite"/>
    </source>
</evidence>